<name>A0A191UF50_9BURK</name>
<proteinExistence type="predicted"/>
<dbReference type="OrthoDB" id="2077946at2"/>
<gene>
    <name evidence="1" type="ORF">A8O14_05925</name>
</gene>
<reference evidence="2" key="1">
    <citation type="submission" date="2016-05" db="EMBL/GenBank/DDBJ databases">
        <title>Polynucleobacter sp. QLW-P1FAT50C-4 genome.</title>
        <authorList>
            <person name="Hahn M.W."/>
        </authorList>
    </citation>
    <scope>NUCLEOTIDE SEQUENCE [LARGE SCALE GENOMIC DNA]</scope>
    <source>
        <strain evidence="2">QLW-P1FAT50C-4</strain>
    </source>
</reference>
<dbReference type="KEGG" id="pwu:A8O14_05925"/>
<evidence type="ECO:0000313" key="1">
    <source>
        <dbReference type="EMBL" id="ANI99659.1"/>
    </source>
</evidence>
<dbReference type="STRING" id="1743168.A8O14_05925"/>
<sequence length="164" mass="18965">MTLATRNLPPSGLVSASRALVQNLEGAGDQKSEFWKHRIKPYIHNVWPKQLNKKTFNMDAISENFCRLCIAADDEFPEALELLRPWLKPSKYPDNLIQELLRVNICLKFPEAALIYLNCIVGENPFWIRSHLQECLNVIQTTNPKLTFDENFQNLSILVRKLDN</sequence>
<dbReference type="EMBL" id="CP015922">
    <property type="protein sequence ID" value="ANI99659.1"/>
    <property type="molecule type" value="Genomic_DNA"/>
</dbReference>
<dbReference type="AlphaFoldDB" id="A0A191UF50"/>
<keyword evidence="2" id="KW-1185">Reference proteome</keyword>
<evidence type="ECO:0000313" key="2">
    <source>
        <dbReference type="Proteomes" id="UP000078463"/>
    </source>
</evidence>
<dbReference type="RefSeq" id="WP_068948670.1">
    <property type="nucleotide sequence ID" value="NZ_CP015922.1"/>
</dbReference>
<protein>
    <submittedName>
        <fullName evidence="1">Uncharacterized protein</fullName>
    </submittedName>
</protein>
<organism evidence="1 2">
    <name type="scientific">Polynucleobacter wuianus</name>
    <dbReference type="NCBI Taxonomy" id="1743168"/>
    <lineage>
        <taxon>Bacteria</taxon>
        <taxon>Pseudomonadati</taxon>
        <taxon>Pseudomonadota</taxon>
        <taxon>Betaproteobacteria</taxon>
        <taxon>Burkholderiales</taxon>
        <taxon>Burkholderiaceae</taxon>
        <taxon>Polynucleobacter</taxon>
    </lineage>
</organism>
<dbReference type="Proteomes" id="UP000078463">
    <property type="component" value="Chromosome"/>
</dbReference>
<accession>A0A191UF50</accession>